<dbReference type="EMBL" id="AHOR02000071">
    <property type="protein sequence ID" value="EMF79903.1"/>
    <property type="molecule type" value="Genomic_DNA"/>
</dbReference>
<dbReference type="Proteomes" id="UP000011770">
    <property type="component" value="Unassembled WGS sequence"/>
</dbReference>
<gene>
    <name evidence="1" type="ORF">LEP1GSC188_0053</name>
</gene>
<evidence type="ECO:0000313" key="1">
    <source>
        <dbReference type="EMBL" id="EMF79903.1"/>
    </source>
</evidence>
<dbReference type="AlphaFoldDB" id="M3EFP2"/>
<accession>M3EFP2</accession>
<organism evidence="1 2">
    <name type="scientific">Leptospira weilii serovar Topaz str. LT2116</name>
    <dbReference type="NCBI Taxonomy" id="1088540"/>
    <lineage>
        <taxon>Bacteria</taxon>
        <taxon>Pseudomonadati</taxon>
        <taxon>Spirochaetota</taxon>
        <taxon>Spirochaetia</taxon>
        <taxon>Leptospirales</taxon>
        <taxon>Leptospiraceae</taxon>
        <taxon>Leptospira</taxon>
    </lineage>
</organism>
<proteinExistence type="predicted"/>
<comment type="caution">
    <text evidence="1">The sequence shown here is derived from an EMBL/GenBank/DDBJ whole genome shotgun (WGS) entry which is preliminary data.</text>
</comment>
<reference evidence="1 2" key="1">
    <citation type="submission" date="2013-01" db="EMBL/GenBank/DDBJ databases">
        <authorList>
            <person name="Harkins D.M."/>
            <person name="Durkin A.S."/>
            <person name="Brinkac L.M."/>
            <person name="Haft D.H."/>
            <person name="Selengut J.D."/>
            <person name="Sanka R."/>
            <person name="DePew J."/>
            <person name="Purushe J."/>
            <person name="Tulsiani S.M."/>
            <person name="Graham G.C."/>
            <person name="Burns M.-A."/>
            <person name="Dohnt M.F."/>
            <person name="Smythe L.D."/>
            <person name="McKay D.B."/>
            <person name="Craig S.B."/>
            <person name="Vinetz J.M."/>
            <person name="Sutton G.G."/>
            <person name="Nierman W.C."/>
            <person name="Fouts D.E."/>
        </authorList>
    </citation>
    <scope>NUCLEOTIDE SEQUENCE [LARGE SCALE GENOMIC DNA]</scope>
    <source>
        <strain evidence="1 2">LT2116</strain>
    </source>
</reference>
<name>M3EFP2_9LEPT</name>
<evidence type="ECO:0000313" key="2">
    <source>
        <dbReference type="Proteomes" id="UP000011770"/>
    </source>
</evidence>
<sequence>MYNVQEFKKNSALLFSIGSLFFSFSSVFALGTYSEGWAVVRLIQFESRGIIFDSHEGLLEFTTYDKSEKCEASKDECFTPLKEKIEFSVRPENGEVVNFLNSNVNQEILVQYRIHKIEPIALSTDFEIIGAQKQIPTIPKEVPDKIIVGKSGSKRNFSVSGRILKLEYQGTLIGTYEGLYLDEVRGKVHPFSVTNEEVASFAWNTMKFGTKYYIGVSVAFATGWRKSDYDIFEINYNSSAGGVYTDPKK</sequence>
<protein>
    <submittedName>
        <fullName evidence="1">Uncharacterized protein</fullName>
    </submittedName>
</protein>